<dbReference type="CDD" id="cd03057">
    <property type="entry name" value="GST_N_Beta"/>
    <property type="match status" value="1"/>
</dbReference>
<dbReference type="Pfam" id="PF02798">
    <property type="entry name" value="GST_N"/>
    <property type="match status" value="1"/>
</dbReference>
<dbReference type="Proteomes" id="UP000240883">
    <property type="component" value="Unassembled WGS sequence"/>
</dbReference>
<dbReference type="PANTHER" id="PTHR44051">
    <property type="entry name" value="GLUTATHIONE S-TRANSFERASE-RELATED"/>
    <property type="match status" value="1"/>
</dbReference>
<dbReference type="InterPro" id="IPR036282">
    <property type="entry name" value="Glutathione-S-Trfase_C_sf"/>
</dbReference>
<reference evidence="3 4" key="1">
    <citation type="journal article" date="2018" name="Front. Microbiol.">
        <title>Genome-Wide Analysis of Corynespora cassiicola Leaf Fall Disease Putative Effectors.</title>
        <authorList>
            <person name="Lopez D."/>
            <person name="Ribeiro S."/>
            <person name="Label P."/>
            <person name="Fumanal B."/>
            <person name="Venisse J.S."/>
            <person name="Kohler A."/>
            <person name="de Oliveira R.R."/>
            <person name="Labutti K."/>
            <person name="Lipzen A."/>
            <person name="Lail K."/>
            <person name="Bauer D."/>
            <person name="Ohm R.A."/>
            <person name="Barry K.W."/>
            <person name="Spatafora J."/>
            <person name="Grigoriev I.V."/>
            <person name="Martin F.M."/>
            <person name="Pujade-Renaud V."/>
        </authorList>
    </citation>
    <scope>NUCLEOTIDE SEQUENCE [LARGE SCALE GENOMIC DNA]</scope>
    <source>
        <strain evidence="3 4">Philippines</strain>
    </source>
</reference>
<keyword evidence="4" id="KW-1185">Reference proteome</keyword>
<dbReference type="AlphaFoldDB" id="A0A2T2NT72"/>
<dbReference type="Gene3D" id="3.40.30.10">
    <property type="entry name" value="Glutaredoxin"/>
    <property type="match status" value="1"/>
</dbReference>
<dbReference type="OrthoDB" id="2309723at2759"/>
<accession>A0A2T2NT72</accession>
<name>A0A2T2NT72_CORCC</name>
<dbReference type="STRING" id="1448308.A0A2T2NT72"/>
<dbReference type="InterPro" id="IPR036249">
    <property type="entry name" value="Thioredoxin-like_sf"/>
</dbReference>
<proteinExistence type="inferred from homology"/>
<feature type="domain" description="GST N-terminal" evidence="2">
    <location>
        <begin position="3"/>
        <end position="82"/>
    </location>
</feature>
<evidence type="ECO:0000259" key="2">
    <source>
        <dbReference type="PROSITE" id="PS50404"/>
    </source>
</evidence>
<comment type="similarity">
    <text evidence="1">Belongs to the GST superfamily.</text>
</comment>
<dbReference type="InterPro" id="IPR004045">
    <property type="entry name" value="Glutathione_S-Trfase_N"/>
</dbReference>
<evidence type="ECO:0000313" key="3">
    <source>
        <dbReference type="EMBL" id="PSN68579.1"/>
    </source>
</evidence>
<protein>
    <recommendedName>
        <fullName evidence="2">GST N-terminal domain-containing protein</fullName>
    </recommendedName>
</protein>
<gene>
    <name evidence="3" type="ORF">BS50DRAFT_586029</name>
</gene>
<dbReference type="SUPFAM" id="SSF52833">
    <property type="entry name" value="Thioredoxin-like"/>
    <property type="match status" value="1"/>
</dbReference>
<organism evidence="3 4">
    <name type="scientific">Corynespora cassiicola Philippines</name>
    <dbReference type="NCBI Taxonomy" id="1448308"/>
    <lineage>
        <taxon>Eukaryota</taxon>
        <taxon>Fungi</taxon>
        <taxon>Dikarya</taxon>
        <taxon>Ascomycota</taxon>
        <taxon>Pezizomycotina</taxon>
        <taxon>Dothideomycetes</taxon>
        <taxon>Pleosporomycetidae</taxon>
        <taxon>Pleosporales</taxon>
        <taxon>Corynesporascaceae</taxon>
        <taxon>Corynespora</taxon>
    </lineage>
</organism>
<evidence type="ECO:0000313" key="4">
    <source>
        <dbReference type="Proteomes" id="UP000240883"/>
    </source>
</evidence>
<dbReference type="PROSITE" id="PS50404">
    <property type="entry name" value="GST_NTER"/>
    <property type="match status" value="1"/>
</dbReference>
<evidence type="ECO:0000256" key="1">
    <source>
        <dbReference type="ARBA" id="ARBA00007409"/>
    </source>
</evidence>
<sequence length="205" mass="23398">MTSKSITLFMSPGSCTTAVHILLKETGVTFSTTSIEVRQGFPAEFLHLNTKGRVPILLMDNEMITETPAIITAIAQLAPEKRLLGKSDLEIVRSYEWFNFLSAELHLQGYFLFYRPHYFSSDETAFASIQEKGLEKVKKCYQIIEERIAAVHALLPFYRWGVANELEMDKYPKYTKAMKQLAKRHSVQEACKDEGIDALRGERLL</sequence>
<dbReference type="EMBL" id="KZ678133">
    <property type="protein sequence ID" value="PSN68579.1"/>
    <property type="molecule type" value="Genomic_DNA"/>
</dbReference>
<dbReference type="SUPFAM" id="SSF47616">
    <property type="entry name" value="GST C-terminal domain-like"/>
    <property type="match status" value="1"/>
</dbReference>
<dbReference type="PANTHER" id="PTHR44051:SF8">
    <property type="entry name" value="GLUTATHIONE S-TRANSFERASE GSTA"/>
    <property type="match status" value="1"/>
</dbReference>
<dbReference type="Gene3D" id="1.20.1050.10">
    <property type="match status" value="1"/>
</dbReference>